<evidence type="ECO:0000313" key="4">
    <source>
        <dbReference type="Proteomes" id="UP000235388"/>
    </source>
</evidence>
<dbReference type="Proteomes" id="UP000235392">
    <property type="component" value="Unassembled WGS sequence"/>
</dbReference>
<organism evidence="3 4">
    <name type="scientific">Puccinia coronata f. sp. avenae</name>
    <dbReference type="NCBI Taxonomy" id="200324"/>
    <lineage>
        <taxon>Eukaryota</taxon>
        <taxon>Fungi</taxon>
        <taxon>Dikarya</taxon>
        <taxon>Basidiomycota</taxon>
        <taxon>Pucciniomycotina</taxon>
        <taxon>Pucciniomycetes</taxon>
        <taxon>Pucciniales</taxon>
        <taxon>Pucciniaceae</taxon>
        <taxon>Puccinia</taxon>
    </lineage>
</organism>
<feature type="region of interest" description="Disordered" evidence="1">
    <location>
        <begin position="442"/>
        <end position="527"/>
    </location>
</feature>
<dbReference type="EMBL" id="PGCI01000246">
    <property type="protein sequence ID" value="PLW32299.1"/>
    <property type="molecule type" value="Genomic_DNA"/>
</dbReference>
<feature type="region of interest" description="Disordered" evidence="1">
    <location>
        <begin position="401"/>
        <end position="421"/>
    </location>
</feature>
<evidence type="ECO:0000313" key="5">
    <source>
        <dbReference type="Proteomes" id="UP000235392"/>
    </source>
</evidence>
<dbReference type="OrthoDB" id="2507162at2759"/>
<evidence type="ECO:0000313" key="2">
    <source>
        <dbReference type="EMBL" id="PLW32299.1"/>
    </source>
</evidence>
<gene>
    <name evidence="3" type="ORF">PCANC_06725</name>
    <name evidence="2" type="ORF">PCASD_14189</name>
</gene>
<evidence type="ECO:0000313" key="3">
    <source>
        <dbReference type="EMBL" id="PLW48143.1"/>
    </source>
</evidence>
<feature type="region of interest" description="Disordered" evidence="1">
    <location>
        <begin position="43"/>
        <end position="115"/>
    </location>
</feature>
<sequence length="527" mass="59743">MSNFFEQNPFGAKQNQAVMELQNDLAQKNQMISQLLQRVEAMELASKKPSTKKHTAKASKETPPKANSSKAHRSAPSTKKSPKTPPNQRQRSATPATPASGSKKNPLQMVTSEQPEGFERTKEAFYLHIKILWGLIESGAVPSPSKPNQLVEFNQRFSSAKQIENVINSCGSPHLVALDQIKTLREAKSSRKKLAKNVYHIAIQTFHQAVAGKAYVYMNINEGFANDFDLLIQTYDHYVHFYLAGIYSKEKREVGKHHQDEEKKVIQRACSRLCAARLKFATDHSFPKRYVDILKDIAAHSNDEYFPPKEIYVVKKLPFRSDAADRFIQRLDQVMHDTNKANGGRPQGQRRVRVKKTGLTIYPKAPKGLLIDFYDPTWFNERLPAQRRVIANVENVAFLPNPDLSLQSNQPNEKLSSKKLSEKHWEKATKAYDLDLIKNELDSKSDNHDDDSNYGESIDLEEESSCDDDKEEDEYKEEEEPKGNGKAKASSVDENYKEFDKDHKMEVAGVSGGVSGGLTADEWNDWQ</sequence>
<accession>A0A2N5VDS4</accession>
<comment type="caution">
    <text evidence="3">The sequence shown here is derived from an EMBL/GenBank/DDBJ whole genome shotgun (WGS) entry which is preliminary data.</text>
</comment>
<feature type="compositionally biased region" description="Acidic residues" evidence="1">
    <location>
        <begin position="452"/>
        <end position="480"/>
    </location>
</feature>
<reference evidence="4 5" key="1">
    <citation type="submission" date="2017-11" db="EMBL/GenBank/DDBJ databases">
        <title>De novo assembly and phasing of dikaryotic genomes from two isolates of Puccinia coronata f. sp. avenae, the causal agent of oat crown rust.</title>
        <authorList>
            <person name="Miller M.E."/>
            <person name="Zhang Y."/>
            <person name="Omidvar V."/>
            <person name="Sperschneider J."/>
            <person name="Schwessinger B."/>
            <person name="Raley C."/>
            <person name="Palmer J.M."/>
            <person name="Garnica D."/>
            <person name="Upadhyaya N."/>
            <person name="Rathjen J."/>
            <person name="Taylor J.M."/>
            <person name="Park R.F."/>
            <person name="Dodds P.N."/>
            <person name="Hirsch C.D."/>
            <person name="Kianian S.F."/>
            <person name="Figueroa M."/>
        </authorList>
    </citation>
    <scope>NUCLEOTIDE SEQUENCE [LARGE SCALE GENOMIC DNA]</scope>
    <source>
        <strain evidence="3">12NC29</strain>
        <strain evidence="2">12SD80</strain>
    </source>
</reference>
<dbReference type="AlphaFoldDB" id="A0A2N5VDS4"/>
<proteinExistence type="predicted"/>
<evidence type="ECO:0000256" key="1">
    <source>
        <dbReference type="SAM" id="MobiDB-lite"/>
    </source>
</evidence>
<dbReference type="Proteomes" id="UP000235388">
    <property type="component" value="Unassembled WGS sequence"/>
</dbReference>
<protein>
    <submittedName>
        <fullName evidence="3">Uncharacterized protein</fullName>
    </submittedName>
</protein>
<feature type="compositionally biased region" description="Basic and acidic residues" evidence="1">
    <location>
        <begin position="494"/>
        <end position="506"/>
    </location>
</feature>
<keyword evidence="4" id="KW-1185">Reference proteome</keyword>
<dbReference type="EMBL" id="PGCJ01000105">
    <property type="protein sequence ID" value="PLW48143.1"/>
    <property type="molecule type" value="Genomic_DNA"/>
</dbReference>
<feature type="compositionally biased region" description="Polar residues" evidence="1">
    <location>
        <begin position="87"/>
        <end position="114"/>
    </location>
</feature>
<name>A0A2N5VDS4_9BASI</name>
<dbReference type="STRING" id="200324.A0A2N5VDS4"/>
<feature type="compositionally biased region" description="Basic and acidic residues" evidence="1">
    <location>
        <begin position="442"/>
        <end position="451"/>
    </location>
</feature>